<accession>A0ABT5C9I0</accession>
<dbReference type="Proteomes" id="UP001217485">
    <property type="component" value="Unassembled WGS sequence"/>
</dbReference>
<feature type="region of interest" description="Disordered" evidence="1">
    <location>
        <begin position="96"/>
        <end position="118"/>
    </location>
</feature>
<proteinExistence type="predicted"/>
<protein>
    <submittedName>
        <fullName evidence="2">Uncharacterized protein</fullName>
    </submittedName>
</protein>
<evidence type="ECO:0000313" key="2">
    <source>
        <dbReference type="EMBL" id="MDC0682465.1"/>
    </source>
</evidence>
<evidence type="ECO:0000256" key="1">
    <source>
        <dbReference type="SAM" id="MobiDB-lite"/>
    </source>
</evidence>
<evidence type="ECO:0000313" key="3">
    <source>
        <dbReference type="Proteomes" id="UP001217485"/>
    </source>
</evidence>
<keyword evidence="3" id="KW-1185">Reference proteome</keyword>
<organism evidence="2 3">
    <name type="scientific">Sorangium atrum</name>
    <dbReference type="NCBI Taxonomy" id="2995308"/>
    <lineage>
        <taxon>Bacteria</taxon>
        <taxon>Pseudomonadati</taxon>
        <taxon>Myxococcota</taxon>
        <taxon>Polyangia</taxon>
        <taxon>Polyangiales</taxon>
        <taxon>Polyangiaceae</taxon>
        <taxon>Sorangium</taxon>
    </lineage>
</organism>
<name>A0ABT5C9I0_9BACT</name>
<dbReference type="RefSeq" id="WP_272100410.1">
    <property type="nucleotide sequence ID" value="NZ_JAQNDK010000004.1"/>
</dbReference>
<dbReference type="EMBL" id="JAQNDK010000004">
    <property type="protein sequence ID" value="MDC0682465.1"/>
    <property type="molecule type" value="Genomic_DNA"/>
</dbReference>
<reference evidence="2 3" key="1">
    <citation type="submission" date="2023-01" db="EMBL/GenBank/DDBJ databases">
        <title>Minimal conservation of predation-associated metabolite biosynthetic gene clusters underscores biosynthetic potential of Myxococcota including descriptions for ten novel species: Archangium lansinium sp. nov., Myxococcus landrumus sp. nov., Nannocystis bai.</title>
        <authorList>
            <person name="Ahearne A."/>
            <person name="Stevens C."/>
            <person name="Dowd S."/>
        </authorList>
    </citation>
    <scope>NUCLEOTIDE SEQUENCE [LARGE SCALE GENOMIC DNA]</scope>
    <source>
        <strain evidence="2 3">WIWO2</strain>
    </source>
</reference>
<sequence length="118" mass="12885">MLIDPPATVGRHTVTLYLGPAEDEGPEASESLGEAIWFDRRDPRSIRRAQEIIQDRLGLSAAPTLCDEPSPGLGAALGRIHAALVSVIERWHRRNAGENHLELEPRRTGSSRKASPSC</sequence>
<feature type="compositionally biased region" description="Basic and acidic residues" evidence="1">
    <location>
        <begin position="96"/>
        <end position="107"/>
    </location>
</feature>
<gene>
    <name evidence="2" type="ORF">POL72_32345</name>
</gene>
<comment type="caution">
    <text evidence="2">The sequence shown here is derived from an EMBL/GenBank/DDBJ whole genome shotgun (WGS) entry which is preliminary data.</text>
</comment>